<reference evidence="4" key="1">
    <citation type="journal article" date="2019" name="Int. J. Syst. Evol. Microbiol.">
        <title>The Global Catalogue of Microorganisms (GCM) 10K type strain sequencing project: providing services to taxonomists for standard genome sequencing and annotation.</title>
        <authorList>
            <consortium name="The Broad Institute Genomics Platform"/>
            <consortium name="The Broad Institute Genome Sequencing Center for Infectious Disease"/>
            <person name="Wu L."/>
            <person name="Ma J."/>
        </authorList>
    </citation>
    <scope>NUCLEOTIDE SEQUENCE [LARGE SCALE GENOMIC DNA]</scope>
    <source>
        <strain evidence="4">KACC 11904</strain>
    </source>
</reference>
<sequence>MSVGVLAIIVFLGVPVLVGFIAGLGGVVSSTKGIHPHATPAWRHTPDYAKEGHPEKKKEEKDYDPYSFDWGHIEDRKEESFFELKEETKPSLQHTMAYENSLPSVEMNGAIDELLKAIGGPVLETQNDAAECQTTTNLSDVEHLLNEVEGLLGSEVVNWPEEFKHVQMATIVEPETELVKPERVIAEEAFEGSVQPLVEQPDNLIYFPVDYAPTPLAFDEYRAIERRYGSEVAQAITTTPGQGSSGKSDVMLGQLEHNSVGYVLSYGDFFIPLKGDVPKQFIGKAVLLLGQFISQEEFYVLEWDDPEAIAHRTTAPFSDSGSQLTAAL</sequence>
<name>A0ABW0KBK6_9BACL</name>
<dbReference type="Proteomes" id="UP001596044">
    <property type="component" value="Unassembled WGS sequence"/>
</dbReference>
<feature type="transmembrane region" description="Helical" evidence="2">
    <location>
        <begin position="6"/>
        <end position="28"/>
    </location>
</feature>
<comment type="caution">
    <text evidence="3">The sequence shown here is derived from an EMBL/GenBank/DDBJ whole genome shotgun (WGS) entry which is preliminary data.</text>
</comment>
<keyword evidence="2" id="KW-0812">Transmembrane</keyword>
<gene>
    <name evidence="3" type="ORF">ACFPOG_20645</name>
</gene>
<feature type="compositionally biased region" description="Basic and acidic residues" evidence="1">
    <location>
        <begin position="44"/>
        <end position="64"/>
    </location>
</feature>
<evidence type="ECO:0000256" key="2">
    <source>
        <dbReference type="SAM" id="Phobius"/>
    </source>
</evidence>
<evidence type="ECO:0000313" key="4">
    <source>
        <dbReference type="Proteomes" id="UP001596044"/>
    </source>
</evidence>
<dbReference type="RefSeq" id="WP_377525743.1">
    <property type="nucleotide sequence ID" value="NZ_JBHSMJ010000027.1"/>
</dbReference>
<keyword evidence="2" id="KW-1133">Transmembrane helix</keyword>
<keyword evidence="2" id="KW-0472">Membrane</keyword>
<organism evidence="3 4">
    <name type="scientific">Paenibacillus aestuarii</name>
    <dbReference type="NCBI Taxonomy" id="516965"/>
    <lineage>
        <taxon>Bacteria</taxon>
        <taxon>Bacillati</taxon>
        <taxon>Bacillota</taxon>
        <taxon>Bacilli</taxon>
        <taxon>Bacillales</taxon>
        <taxon>Paenibacillaceae</taxon>
        <taxon>Paenibacillus</taxon>
    </lineage>
</organism>
<dbReference type="EMBL" id="JBHSMJ010000027">
    <property type="protein sequence ID" value="MFC5450665.1"/>
    <property type="molecule type" value="Genomic_DNA"/>
</dbReference>
<protein>
    <submittedName>
        <fullName evidence="3">Uncharacterized protein</fullName>
    </submittedName>
</protein>
<keyword evidence="4" id="KW-1185">Reference proteome</keyword>
<feature type="region of interest" description="Disordered" evidence="1">
    <location>
        <begin position="36"/>
        <end position="64"/>
    </location>
</feature>
<proteinExistence type="predicted"/>
<accession>A0ABW0KBK6</accession>
<evidence type="ECO:0000256" key="1">
    <source>
        <dbReference type="SAM" id="MobiDB-lite"/>
    </source>
</evidence>
<evidence type="ECO:0000313" key="3">
    <source>
        <dbReference type="EMBL" id="MFC5450665.1"/>
    </source>
</evidence>